<proteinExistence type="inferred from homology"/>
<reference evidence="6 7" key="1">
    <citation type="submission" date="2022-06" db="EMBL/GenBank/DDBJ databases">
        <title>Genomic Encyclopedia of Archaeal and Bacterial Type Strains, Phase II (KMG-II): from individual species to whole genera.</title>
        <authorList>
            <person name="Goeker M."/>
        </authorList>
    </citation>
    <scope>NUCLEOTIDE SEQUENCE [LARGE SCALE GENOMIC DNA]</scope>
    <source>
        <strain evidence="6 7">DSM 40477</strain>
    </source>
</reference>
<comment type="caution">
    <text evidence="6">The sequence shown here is derived from an EMBL/GenBank/DDBJ whole genome shotgun (WGS) entry which is preliminary data.</text>
</comment>
<dbReference type="Pfam" id="PF00109">
    <property type="entry name" value="ketoacyl-synt"/>
    <property type="match status" value="1"/>
</dbReference>
<keyword evidence="2 4" id="KW-0808">Transferase</keyword>
<organism evidence="6 7">
    <name type="scientific">Streptoalloteichus tenebrarius (strain ATCC 17920 / DSM 40477 / JCM 4838 / CBS 697.72 / NBRC 16177 / NCIMB 11028 / NRRL B-12390 / A12253. 1 / ISP 5477)</name>
    <name type="common">Streptomyces tenebrarius</name>
    <dbReference type="NCBI Taxonomy" id="1933"/>
    <lineage>
        <taxon>Bacteria</taxon>
        <taxon>Bacillati</taxon>
        <taxon>Actinomycetota</taxon>
        <taxon>Actinomycetes</taxon>
        <taxon>Pseudonocardiales</taxon>
        <taxon>Pseudonocardiaceae</taxon>
        <taxon>Streptoalloteichus</taxon>
    </lineage>
</organism>
<feature type="domain" description="Ketosynthase family 3 (KS3)" evidence="5">
    <location>
        <begin position="2"/>
        <end position="403"/>
    </location>
</feature>
<name>A0ABT1HXK2_STRSD</name>
<accession>A0ABT1HXK2</accession>
<evidence type="ECO:0000313" key="7">
    <source>
        <dbReference type="Proteomes" id="UP001205311"/>
    </source>
</evidence>
<dbReference type="InterPro" id="IPR014031">
    <property type="entry name" value="Ketoacyl_synth_C"/>
</dbReference>
<sequence>MTGNPVVTGIGITAPTGLGVEEYWRATLRGVNGIGRITRFDPGQYPSRLFGEIRDFAVREHLPSRLIPQTDRMTQLALVAADRALADAGVDPRDMPEFGMGVVTASASGGFEFAQRELDKLWSKGKEYVSAYQSFAWFYAVNTGQISIRNGMRGPSGVVVTEQAGGLDALGQARRRLRRGTRLVVTGGVDGSLCPWGWVAQLTTGSLSRRDDPDRAYVPFSPGADGFVPGEGGAILVTETAESARERGARCYGEIAGYAATFDPRPGSGREPGLRRAVELALADAGALPEDVDVVFADAAGIAELDRVEAAALTAVFGPGGVPVTAPKTMTGRLYSGGAALDLATALLSLRDQVIPPTINVETVAEEYAIDLVRDEPRPAALRTALVVARGRGGFNAAAVVRAAP</sequence>
<evidence type="ECO:0000256" key="4">
    <source>
        <dbReference type="RuleBase" id="RU003694"/>
    </source>
</evidence>
<protein>
    <submittedName>
        <fullName evidence="6">Act minimal PKS chain-length factor (CLF/KS beta)</fullName>
    </submittedName>
</protein>
<dbReference type="SUPFAM" id="SSF53901">
    <property type="entry name" value="Thiolase-like"/>
    <property type="match status" value="2"/>
</dbReference>
<dbReference type="PROSITE" id="PS52004">
    <property type="entry name" value="KS3_2"/>
    <property type="match status" value="1"/>
</dbReference>
<dbReference type="InterPro" id="IPR020841">
    <property type="entry name" value="PKS_Beta-ketoAc_synthase_dom"/>
</dbReference>
<evidence type="ECO:0000259" key="5">
    <source>
        <dbReference type="PROSITE" id="PS52004"/>
    </source>
</evidence>
<dbReference type="InterPro" id="IPR016039">
    <property type="entry name" value="Thiolase-like"/>
</dbReference>
<dbReference type="EMBL" id="JAMTCP010000025">
    <property type="protein sequence ID" value="MCP2260257.1"/>
    <property type="molecule type" value="Genomic_DNA"/>
</dbReference>
<dbReference type="CDD" id="cd00832">
    <property type="entry name" value="CLF"/>
    <property type="match status" value="1"/>
</dbReference>
<dbReference type="InterPro" id="IPR000794">
    <property type="entry name" value="Beta-ketoacyl_synthase"/>
</dbReference>
<gene>
    <name evidence="6" type="ORF">LX15_003970</name>
</gene>
<dbReference type="Gene3D" id="3.40.47.10">
    <property type="match status" value="2"/>
</dbReference>
<keyword evidence="7" id="KW-1185">Reference proteome</keyword>
<dbReference type="InterPro" id="IPR014030">
    <property type="entry name" value="Ketoacyl_synth_N"/>
</dbReference>
<dbReference type="Pfam" id="PF02801">
    <property type="entry name" value="Ketoacyl-synt_C"/>
    <property type="match status" value="1"/>
</dbReference>
<dbReference type="RefSeq" id="WP_253671120.1">
    <property type="nucleotide sequence ID" value="NZ_JAMTCP010000025.1"/>
</dbReference>
<comment type="similarity">
    <text evidence="1 4">Belongs to the thiolase-like superfamily. Beta-ketoacyl-ACP synthases family.</text>
</comment>
<evidence type="ECO:0000256" key="3">
    <source>
        <dbReference type="ARBA" id="ARBA00023315"/>
    </source>
</evidence>
<keyword evidence="3" id="KW-0012">Acyltransferase</keyword>
<dbReference type="PANTHER" id="PTHR11712">
    <property type="entry name" value="POLYKETIDE SYNTHASE-RELATED"/>
    <property type="match status" value="1"/>
</dbReference>
<evidence type="ECO:0000313" key="6">
    <source>
        <dbReference type="EMBL" id="MCP2260257.1"/>
    </source>
</evidence>
<evidence type="ECO:0000256" key="2">
    <source>
        <dbReference type="ARBA" id="ARBA00022679"/>
    </source>
</evidence>
<dbReference type="Proteomes" id="UP001205311">
    <property type="component" value="Unassembled WGS sequence"/>
</dbReference>
<evidence type="ECO:0000256" key="1">
    <source>
        <dbReference type="ARBA" id="ARBA00008467"/>
    </source>
</evidence>
<dbReference type="SMART" id="SM00825">
    <property type="entry name" value="PKS_KS"/>
    <property type="match status" value="1"/>
</dbReference>
<dbReference type="PANTHER" id="PTHR11712:SF322">
    <property type="entry name" value="POLYKETIDE BETA-KETOACYL SYNTHASE 2-RELATED"/>
    <property type="match status" value="1"/>
</dbReference>